<dbReference type="EMBL" id="JAFIQS020000013">
    <property type="protein sequence ID" value="KAH9474383.1"/>
    <property type="molecule type" value="Genomic_DNA"/>
</dbReference>
<dbReference type="Proteomes" id="UP000664032">
    <property type="component" value="Unassembled WGS sequence"/>
</dbReference>
<organism evidence="1 2">
    <name type="scientific">Psilocybe cubensis</name>
    <name type="common">Psychedelic mushroom</name>
    <name type="synonym">Stropharia cubensis</name>
    <dbReference type="NCBI Taxonomy" id="181762"/>
    <lineage>
        <taxon>Eukaryota</taxon>
        <taxon>Fungi</taxon>
        <taxon>Dikarya</taxon>
        <taxon>Basidiomycota</taxon>
        <taxon>Agaricomycotina</taxon>
        <taxon>Agaricomycetes</taxon>
        <taxon>Agaricomycetidae</taxon>
        <taxon>Agaricales</taxon>
        <taxon>Agaricineae</taxon>
        <taxon>Strophariaceae</taxon>
        <taxon>Psilocybe</taxon>
    </lineage>
</organism>
<accession>A0ACB8GFK9</accession>
<keyword evidence="2" id="KW-1185">Reference proteome</keyword>
<evidence type="ECO:0000313" key="1">
    <source>
        <dbReference type="EMBL" id="KAH9474383.1"/>
    </source>
</evidence>
<reference evidence="1" key="1">
    <citation type="submission" date="2021-10" db="EMBL/GenBank/DDBJ databases">
        <title>Psilocybe cubensis genome.</title>
        <authorList>
            <person name="Mckernan K.J."/>
            <person name="Crawford S."/>
            <person name="Trippe A."/>
            <person name="Kane L.T."/>
            <person name="Mclaughlin S."/>
        </authorList>
    </citation>
    <scope>NUCLEOTIDE SEQUENCE</scope>
    <source>
        <strain evidence="1">MGC-MH-2018</strain>
    </source>
</reference>
<evidence type="ECO:0000313" key="2">
    <source>
        <dbReference type="Proteomes" id="UP000664032"/>
    </source>
</evidence>
<protein>
    <submittedName>
        <fullName evidence="1">Uncharacterized protein</fullName>
    </submittedName>
</protein>
<proteinExistence type="predicted"/>
<sequence>MPKAPGDKRPPNAWILFLSAKRRELVIPSIPGESVHDKFTRTIRTISAIWKATPEIEKTTWRTAAKEAKHRHLTLYPNYKFKPYRKSHHKSLAHSAVASPQTISSPSSLQTAQTNGESTPGWASSVLSGNDFVPVSTLVYENFDGLHRPLVKNGNFQQDLLVNSEQPGESFFEDWLQLDEKLDSSCGNHLSTDYRDHFYSDEDTVRPRDSAENAQSKENTLTTVDVMRAKSIHPVPSTSRDAREMRGVFCAREIFRLVVSRDERGESENFIFELPRNSHVDMM</sequence>
<name>A0ACB8GFK9_PSICU</name>
<comment type="caution">
    <text evidence="1">The sequence shown here is derived from an EMBL/GenBank/DDBJ whole genome shotgun (WGS) entry which is preliminary data.</text>
</comment>
<gene>
    <name evidence="1" type="ORF">JR316_0012841</name>
</gene>